<organism evidence="2">
    <name type="scientific">marine sediment metagenome</name>
    <dbReference type="NCBI Taxonomy" id="412755"/>
    <lineage>
        <taxon>unclassified sequences</taxon>
        <taxon>metagenomes</taxon>
        <taxon>ecological metagenomes</taxon>
    </lineage>
</organism>
<dbReference type="AlphaFoldDB" id="X1UIL9"/>
<keyword evidence="1" id="KW-1133">Transmembrane helix</keyword>
<feature type="transmembrane region" description="Helical" evidence="1">
    <location>
        <begin position="42"/>
        <end position="60"/>
    </location>
</feature>
<proteinExistence type="predicted"/>
<evidence type="ECO:0008006" key="3">
    <source>
        <dbReference type="Google" id="ProtNLM"/>
    </source>
</evidence>
<sequence length="79" mass="8582">MKRLGFLVILILLLSVATVVVTTGEVYSQGEPEIYLSPKSGFSTITITGIGFVGYITVYWDDEEIPTLPYDLLPEGPSG</sequence>
<gene>
    <name evidence="2" type="ORF">S12H4_50035</name>
</gene>
<evidence type="ECO:0000256" key="1">
    <source>
        <dbReference type="SAM" id="Phobius"/>
    </source>
</evidence>
<keyword evidence="1" id="KW-0472">Membrane</keyword>
<accession>X1UIL9</accession>
<comment type="caution">
    <text evidence="2">The sequence shown here is derived from an EMBL/GenBank/DDBJ whole genome shotgun (WGS) entry which is preliminary data.</text>
</comment>
<name>X1UIL9_9ZZZZ</name>
<dbReference type="EMBL" id="BARW01031460">
    <property type="protein sequence ID" value="GAJ03417.1"/>
    <property type="molecule type" value="Genomic_DNA"/>
</dbReference>
<evidence type="ECO:0000313" key="2">
    <source>
        <dbReference type="EMBL" id="GAJ03417.1"/>
    </source>
</evidence>
<reference evidence="2" key="1">
    <citation type="journal article" date="2014" name="Front. Microbiol.">
        <title>High frequency of phylogenetically diverse reductive dehalogenase-homologous genes in deep subseafloor sedimentary metagenomes.</title>
        <authorList>
            <person name="Kawai M."/>
            <person name="Futagami T."/>
            <person name="Toyoda A."/>
            <person name="Takaki Y."/>
            <person name="Nishi S."/>
            <person name="Hori S."/>
            <person name="Arai W."/>
            <person name="Tsubouchi T."/>
            <person name="Morono Y."/>
            <person name="Uchiyama I."/>
            <person name="Ito T."/>
            <person name="Fujiyama A."/>
            <person name="Inagaki F."/>
            <person name="Takami H."/>
        </authorList>
    </citation>
    <scope>NUCLEOTIDE SEQUENCE</scope>
    <source>
        <strain evidence="2">Expedition CK06-06</strain>
    </source>
</reference>
<protein>
    <recommendedName>
        <fullName evidence="3">IPT/TIG domain-containing protein</fullName>
    </recommendedName>
</protein>
<keyword evidence="1" id="KW-0812">Transmembrane</keyword>